<accession>A0A2T5BXB4</accession>
<dbReference type="InterPro" id="IPR036412">
    <property type="entry name" value="HAD-like_sf"/>
</dbReference>
<sequence>MANFSHLIFDLDGTLVDSKPGLLNALRFVLGEMGLDLPAEELIDSLIGPPVQQGMRNILGFNDRQVEISSRLFREYYGEKGMYEGHVYPGIQLLLEALLADGAKLYIATSKQAVFLPAILRHFELERYFDDTEGSEGAALQTKAELITNLMDRNRLEPSHRIAMIGDTKFDVVGGKANEITTIAVGYGFGLNGDLQELDPDYFAEEVDDLTEILLG</sequence>
<dbReference type="PANTHER" id="PTHR43434">
    <property type="entry name" value="PHOSPHOGLYCOLATE PHOSPHATASE"/>
    <property type="match status" value="1"/>
</dbReference>
<dbReference type="SFLD" id="SFLDG01129">
    <property type="entry name" value="C1.5:_HAD__Beta-PGM__Phosphata"/>
    <property type="match status" value="1"/>
</dbReference>
<dbReference type="Pfam" id="PF13419">
    <property type="entry name" value="HAD_2"/>
    <property type="match status" value="1"/>
</dbReference>
<evidence type="ECO:0000313" key="2">
    <source>
        <dbReference type="Proteomes" id="UP000243525"/>
    </source>
</evidence>
<dbReference type="EMBL" id="QAAD01000029">
    <property type="protein sequence ID" value="PTN04811.1"/>
    <property type="molecule type" value="Genomic_DNA"/>
</dbReference>
<name>A0A2T5BXB4_9BACT</name>
<reference evidence="1 2" key="1">
    <citation type="submission" date="2018-04" db="EMBL/GenBank/DDBJ databases">
        <title>Genomic Encyclopedia of Archaeal and Bacterial Type Strains, Phase II (KMG-II): from individual species to whole genera.</title>
        <authorList>
            <person name="Goeker M."/>
        </authorList>
    </citation>
    <scope>NUCLEOTIDE SEQUENCE [LARGE SCALE GENOMIC DNA]</scope>
    <source>
        <strain evidence="1 2">DSM 28823</strain>
    </source>
</reference>
<organism evidence="1 2">
    <name type="scientific">Mangrovibacterium marinum</name>
    <dbReference type="NCBI Taxonomy" id="1639118"/>
    <lineage>
        <taxon>Bacteria</taxon>
        <taxon>Pseudomonadati</taxon>
        <taxon>Bacteroidota</taxon>
        <taxon>Bacteroidia</taxon>
        <taxon>Marinilabiliales</taxon>
        <taxon>Prolixibacteraceae</taxon>
        <taxon>Mangrovibacterium</taxon>
    </lineage>
</organism>
<dbReference type="PANTHER" id="PTHR43434:SF20">
    <property type="entry name" value="5'-NUCLEOTIDASE"/>
    <property type="match status" value="1"/>
</dbReference>
<keyword evidence="2" id="KW-1185">Reference proteome</keyword>
<dbReference type="AlphaFoldDB" id="A0A2T5BXB4"/>
<dbReference type="Gene3D" id="1.10.150.240">
    <property type="entry name" value="Putative phosphatase, domain 2"/>
    <property type="match status" value="1"/>
</dbReference>
<dbReference type="Gene3D" id="3.40.50.1000">
    <property type="entry name" value="HAD superfamily/HAD-like"/>
    <property type="match status" value="1"/>
</dbReference>
<dbReference type="Proteomes" id="UP000243525">
    <property type="component" value="Unassembled WGS sequence"/>
</dbReference>
<comment type="caution">
    <text evidence="1">The sequence shown here is derived from an EMBL/GenBank/DDBJ whole genome shotgun (WGS) entry which is preliminary data.</text>
</comment>
<proteinExistence type="predicted"/>
<dbReference type="InterPro" id="IPR023214">
    <property type="entry name" value="HAD_sf"/>
</dbReference>
<dbReference type="InterPro" id="IPR041492">
    <property type="entry name" value="HAD_2"/>
</dbReference>
<evidence type="ECO:0000313" key="1">
    <source>
        <dbReference type="EMBL" id="PTN04811.1"/>
    </source>
</evidence>
<dbReference type="RefSeq" id="WP_107823817.1">
    <property type="nucleotide sequence ID" value="NZ_OY782574.1"/>
</dbReference>
<dbReference type="OrthoDB" id="9804442at2"/>
<dbReference type="InterPro" id="IPR023198">
    <property type="entry name" value="PGP-like_dom2"/>
</dbReference>
<dbReference type="InterPro" id="IPR050155">
    <property type="entry name" value="HAD-like_hydrolase_sf"/>
</dbReference>
<protein>
    <submittedName>
        <fullName evidence="1">Phosphoglycolate phosphatase</fullName>
    </submittedName>
</protein>
<dbReference type="SFLD" id="SFLDS00003">
    <property type="entry name" value="Haloacid_Dehalogenase"/>
    <property type="match status" value="1"/>
</dbReference>
<dbReference type="GO" id="GO:0005829">
    <property type="term" value="C:cytosol"/>
    <property type="evidence" value="ECO:0007669"/>
    <property type="project" value="TreeGrafter"/>
</dbReference>
<dbReference type="SUPFAM" id="SSF56784">
    <property type="entry name" value="HAD-like"/>
    <property type="match status" value="1"/>
</dbReference>
<gene>
    <name evidence="1" type="ORF">C8N47_12931</name>
</gene>
<dbReference type="GO" id="GO:0004713">
    <property type="term" value="F:protein tyrosine kinase activity"/>
    <property type="evidence" value="ECO:0007669"/>
    <property type="project" value="TreeGrafter"/>
</dbReference>